<dbReference type="Pfam" id="PF11079">
    <property type="entry name" value="YqhG"/>
    <property type="match status" value="2"/>
</dbReference>
<evidence type="ECO:0000256" key="1">
    <source>
        <dbReference type="SAM" id="MobiDB-lite"/>
    </source>
</evidence>
<protein>
    <submittedName>
        <fullName evidence="2">Uncharacterized protein</fullName>
    </submittedName>
</protein>
<evidence type="ECO:0000313" key="3">
    <source>
        <dbReference type="Proteomes" id="UP000535838"/>
    </source>
</evidence>
<keyword evidence="3" id="KW-1185">Reference proteome</keyword>
<dbReference type="RefSeq" id="WP_185119865.1">
    <property type="nucleotide sequence ID" value="NZ_JACJVQ010000007.1"/>
</dbReference>
<sequence>MNAKQAQKFALAYLQATQCHIIEKSPYHVTVKLSPEADRALTNRPYYWNFVDRTGTEPETMTFRWNFAAPGETDNEAASGSAPTHASLFDPHPAAPASQTAPLLPNGVRVIQDDVYFGSRRLTQLFETIKQAGRCVTLFAEPSRGSGNPLGSQPYTAWLGANFKVSYECDMRREELYGIGISLATGVIDERFLARLRETKLTPRLPSNVHLLRNGLSLRKAMNQLESSLERRIKQSDFRWAEEAEERRLDELERVDQYYKPMIERSATQEQKDAISARYRQRASEIDWQYRPRVSLSVINCGIFHLPGIE</sequence>
<comment type="caution">
    <text evidence="2">The sequence shown here is derived from an EMBL/GenBank/DDBJ whole genome shotgun (WGS) entry which is preliminary data.</text>
</comment>
<proteinExistence type="predicted"/>
<name>A0A841SQE6_9BACL</name>
<dbReference type="Proteomes" id="UP000535838">
    <property type="component" value="Unassembled WGS sequence"/>
</dbReference>
<dbReference type="AlphaFoldDB" id="A0A841SQE6"/>
<gene>
    <name evidence="2" type="ORF">H7B67_10975</name>
</gene>
<organism evidence="2 3">
    <name type="scientific">Cohnella thailandensis</name>
    <dbReference type="NCBI Taxonomy" id="557557"/>
    <lineage>
        <taxon>Bacteria</taxon>
        <taxon>Bacillati</taxon>
        <taxon>Bacillota</taxon>
        <taxon>Bacilli</taxon>
        <taxon>Bacillales</taxon>
        <taxon>Paenibacillaceae</taxon>
        <taxon>Cohnella</taxon>
    </lineage>
</organism>
<feature type="region of interest" description="Disordered" evidence="1">
    <location>
        <begin position="72"/>
        <end position="101"/>
    </location>
</feature>
<dbReference type="InterPro" id="IPR024562">
    <property type="entry name" value="YqhG"/>
</dbReference>
<reference evidence="2 3" key="1">
    <citation type="submission" date="2020-08" db="EMBL/GenBank/DDBJ databases">
        <title>Cohnella phylogeny.</title>
        <authorList>
            <person name="Dunlap C."/>
        </authorList>
    </citation>
    <scope>NUCLEOTIDE SEQUENCE [LARGE SCALE GENOMIC DNA]</scope>
    <source>
        <strain evidence="2 3">DSM 25241</strain>
    </source>
</reference>
<evidence type="ECO:0000313" key="2">
    <source>
        <dbReference type="EMBL" id="MBB6634633.1"/>
    </source>
</evidence>
<dbReference type="EMBL" id="JACJVQ010000007">
    <property type="protein sequence ID" value="MBB6634633.1"/>
    <property type="molecule type" value="Genomic_DNA"/>
</dbReference>
<accession>A0A841SQE6</accession>